<reference evidence="1 2" key="1">
    <citation type="submission" date="2020-04" db="EMBL/GenBank/DDBJ databases">
        <authorList>
            <person name="Basu S."/>
            <person name="Maruthanayagam V."/>
            <person name="Chakraborty S."/>
            <person name="Pramanik A."/>
            <person name="Mukherjee J."/>
            <person name="Brink B."/>
        </authorList>
    </citation>
    <scope>NUCLEOTIDE SEQUENCE [LARGE SCALE GENOMIC DNA]</scope>
    <source>
        <strain evidence="1 2">AP17</strain>
    </source>
</reference>
<dbReference type="RefSeq" id="WP_168567324.1">
    <property type="nucleotide sequence ID" value="NZ_CP051167.1"/>
</dbReference>
<keyword evidence="2" id="KW-1185">Reference proteome</keyword>
<organism evidence="1 2">
    <name type="scientific">Oxynema aestuarii AP17</name>
    <dbReference type="NCBI Taxonomy" id="2064643"/>
    <lineage>
        <taxon>Bacteria</taxon>
        <taxon>Bacillati</taxon>
        <taxon>Cyanobacteriota</taxon>
        <taxon>Cyanophyceae</taxon>
        <taxon>Oscillatoriophycideae</taxon>
        <taxon>Oscillatoriales</taxon>
        <taxon>Oscillatoriaceae</taxon>
        <taxon>Oxynema</taxon>
        <taxon>Oxynema aestuarii</taxon>
    </lineage>
</organism>
<dbReference type="AlphaFoldDB" id="A0A6H1TSH8"/>
<protein>
    <submittedName>
        <fullName evidence="1">Uncharacterized protein</fullName>
    </submittedName>
</protein>
<dbReference type="Proteomes" id="UP000500857">
    <property type="component" value="Chromosome"/>
</dbReference>
<evidence type="ECO:0000313" key="1">
    <source>
        <dbReference type="EMBL" id="QIZ69166.1"/>
    </source>
</evidence>
<gene>
    <name evidence="1" type="ORF">HCG48_21555</name>
</gene>
<name>A0A6H1TSH8_9CYAN</name>
<evidence type="ECO:0000313" key="2">
    <source>
        <dbReference type="Proteomes" id="UP000500857"/>
    </source>
</evidence>
<sequence length="71" mass="7641">MESVDQRKILNLHGQQHRSRIVLETEHKQVYPDLHGIATAAIGSALGKPTGRSPYNSISAAIAAIDPPISL</sequence>
<dbReference type="EMBL" id="CP051167">
    <property type="protein sequence ID" value="QIZ69166.1"/>
    <property type="molecule type" value="Genomic_DNA"/>
</dbReference>
<proteinExistence type="predicted"/>
<dbReference type="KEGG" id="oxy:HCG48_21555"/>
<accession>A0A6H1TSH8</accession>